<dbReference type="MEROPS" id="S54.027"/>
<dbReference type="SUPFAM" id="SSF144091">
    <property type="entry name" value="Rhomboid-like"/>
    <property type="match status" value="1"/>
</dbReference>
<reference evidence="7 8" key="1">
    <citation type="journal article" date="2009" name="BMC Genomics">
        <title>The complete genome sequence of Xanthomonas albilineans provides new insights into the reductive genome evolution of the xylem-limited Xanthomonadaceae.</title>
        <authorList>
            <person name="Pieretti I."/>
            <person name="Royer M."/>
            <person name="Barbe V."/>
            <person name="Carrere S."/>
            <person name="Koebnik R."/>
            <person name="Cociancich S."/>
            <person name="Couloux A."/>
            <person name="Darrasse A."/>
            <person name="Gouzy J."/>
            <person name="Jacques M.A."/>
            <person name="Lauber E."/>
            <person name="Manceau C."/>
            <person name="Mangenot S."/>
            <person name="Poussier S."/>
            <person name="Segurens B."/>
            <person name="Szurek B."/>
            <person name="Verdier V."/>
            <person name="Arlat M."/>
            <person name="Rott P."/>
        </authorList>
    </citation>
    <scope>NUCLEOTIDE SEQUENCE [LARGE SCALE GENOMIC DNA]</scope>
    <source>
        <strain evidence="8">GPE PC73 / CFBP 7063</strain>
    </source>
</reference>
<evidence type="ECO:0000313" key="7">
    <source>
        <dbReference type="EMBL" id="CBA15404.1"/>
    </source>
</evidence>
<evidence type="ECO:0000256" key="4">
    <source>
        <dbReference type="ARBA" id="ARBA00023136"/>
    </source>
</evidence>
<keyword evidence="4 5" id="KW-0472">Membrane</keyword>
<feature type="domain" description="Peptidase S54 rhomboid" evidence="6">
    <location>
        <begin position="197"/>
        <end position="333"/>
    </location>
</feature>
<evidence type="ECO:0000256" key="1">
    <source>
        <dbReference type="ARBA" id="ARBA00004141"/>
    </source>
</evidence>
<keyword evidence="2 5" id="KW-0812">Transmembrane</keyword>
<feature type="transmembrane region" description="Helical" evidence="5">
    <location>
        <begin position="111"/>
        <end position="136"/>
    </location>
</feature>
<keyword evidence="8" id="KW-1185">Reference proteome</keyword>
<dbReference type="AlphaFoldDB" id="D2UCL8"/>
<feature type="transmembrane region" description="Helical" evidence="5">
    <location>
        <begin position="85"/>
        <end position="105"/>
    </location>
</feature>
<sequence>MMHGDGRWDDEQGFPDNEQRQWSLFDRRQPKKINLQDAMSLASKWLPANSMLIASPNSTKFLPPILIPELEHVAFKSVQGNYKRISVGLLVFGMLLCVVAFQQVGSRTFHIGLLSVSLAGALILDYCLGIGSKVGLVQRAMFFRWLNVDKRSRQGRLIWMGLILATGCLQLLMIEHLGSNDLVFQRIGAMYASIDSGEYWRFFSGPFLHYSLYHFIKNAVLLLFVGVLSSALLGHISLVVFFFGNIIAAYAQMNYGGHLFDNYGGLSGGVYALFGLVIFSGFTTRSLMPKGFCLFLANLAVLGVLEAELMSENAATTAHLAGFFFGLICGLILKLSVVFKRA</sequence>
<name>D2UCL8_XANAP</name>
<protein>
    <submittedName>
        <fullName evidence="7">Hypothetical. transmembrane protein</fullName>
    </submittedName>
</protein>
<dbReference type="Proteomes" id="UP000001890">
    <property type="component" value="Chromosome"/>
</dbReference>
<dbReference type="InterPro" id="IPR035952">
    <property type="entry name" value="Rhomboid-like_sf"/>
</dbReference>
<dbReference type="Pfam" id="PF01694">
    <property type="entry name" value="Rhomboid"/>
    <property type="match status" value="1"/>
</dbReference>
<evidence type="ECO:0000256" key="5">
    <source>
        <dbReference type="SAM" id="Phobius"/>
    </source>
</evidence>
<comment type="subcellular location">
    <subcellularLocation>
        <location evidence="1">Membrane</location>
        <topology evidence="1">Multi-pass membrane protein</topology>
    </subcellularLocation>
</comment>
<gene>
    <name evidence="7" type="ordered locus">XALc_0886</name>
</gene>
<dbReference type="EMBL" id="FP565176">
    <property type="protein sequence ID" value="CBA15404.1"/>
    <property type="molecule type" value="Genomic_DNA"/>
</dbReference>
<feature type="transmembrane region" description="Helical" evidence="5">
    <location>
        <begin position="263"/>
        <end position="284"/>
    </location>
</feature>
<evidence type="ECO:0000256" key="2">
    <source>
        <dbReference type="ARBA" id="ARBA00022692"/>
    </source>
</evidence>
<feature type="transmembrane region" description="Helical" evidence="5">
    <location>
        <begin position="157"/>
        <end position="174"/>
    </location>
</feature>
<accession>D2UCL8</accession>
<dbReference type="Gene3D" id="1.20.1540.10">
    <property type="entry name" value="Rhomboid-like"/>
    <property type="match status" value="1"/>
</dbReference>
<dbReference type="eggNOG" id="COG0705">
    <property type="taxonomic scope" value="Bacteria"/>
</dbReference>
<evidence type="ECO:0000256" key="3">
    <source>
        <dbReference type="ARBA" id="ARBA00022989"/>
    </source>
</evidence>
<evidence type="ECO:0000259" key="6">
    <source>
        <dbReference type="Pfam" id="PF01694"/>
    </source>
</evidence>
<dbReference type="KEGG" id="xal:XALC_0886"/>
<dbReference type="GO" id="GO:0016020">
    <property type="term" value="C:membrane"/>
    <property type="evidence" value="ECO:0007669"/>
    <property type="project" value="UniProtKB-SubCell"/>
</dbReference>
<feature type="transmembrane region" description="Helical" evidence="5">
    <location>
        <begin position="317"/>
        <end position="339"/>
    </location>
</feature>
<dbReference type="GO" id="GO:0004252">
    <property type="term" value="F:serine-type endopeptidase activity"/>
    <property type="evidence" value="ECO:0007669"/>
    <property type="project" value="InterPro"/>
</dbReference>
<proteinExistence type="predicted"/>
<organism evidence="7 8">
    <name type="scientific">Xanthomonas albilineans (strain GPE PC73 / CFBP 7063)</name>
    <dbReference type="NCBI Taxonomy" id="380358"/>
    <lineage>
        <taxon>Bacteria</taxon>
        <taxon>Pseudomonadati</taxon>
        <taxon>Pseudomonadota</taxon>
        <taxon>Gammaproteobacteria</taxon>
        <taxon>Lysobacterales</taxon>
        <taxon>Lysobacteraceae</taxon>
        <taxon>Xanthomonas</taxon>
    </lineage>
</organism>
<evidence type="ECO:0000313" key="8">
    <source>
        <dbReference type="Proteomes" id="UP000001890"/>
    </source>
</evidence>
<dbReference type="InterPro" id="IPR022764">
    <property type="entry name" value="Peptidase_S54_rhomboid_dom"/>
</dbReference>
<keyword evidence="3 5" id="KW-1133">Transmembrane helix</keyword>